<accession>F0ENS1</accession>
<dbReference type="SUPFAM" id="SSF51695">
    <property type="entry name" value="PLC-like phosphodiesterases"/>
    <property type="match status" value="1"/>
</dbReference>
<dbReference type="InterPro" id="IPR030395">
    <property type="entry name" value="GP_PDE_dom"/>
</dbReference>
<dbReference type="Proteomes" id="UP000004835">
    <property type="component" value="Unassembled WGS sequence"/>
</dbReference>
<dbReference type="AlphaFoldDB" id="F0ENS1"/>
<feature type="transmembrane region" description="Helical" evidence="1">
    <location>
        <begin position="28"/>
        <end position="51"/>
    </location>
</feature>
<evidence type="ECO:0000256" key="1">
    <source>
        <dbReference type="SAM" id="Phobius"/>
    </source>
</evidence>
<proteinExistence type="predicted"/>
<dbReference type="InterPro" id="IPR017946">
    <property type="entry name" value="PLC-like_Pdiesterase_TIM-brl"/>
</dbReference>
<dbReference type="HOGENOM" id="CLU_030006_15_2_9"/>
<dbReference type="CDD" id="cd08579">
    <property type="entry name" value="GDPD_memb_like"/>
    <property type="match status" value="1"/>
</dbReference>
<evidence type="ECO:0000259" key="2">
    <source>
        <dbReference type="PROSITE" id="PS51704"/>
    </source>
</evidence>
<feature type="transmembrane region" description="Helical" evidence="1">
    <location>
        <begin position="71"/>
        <end position="104"/>
    </location>
</feature>
<dbReference type="Gene3D" id="3.20.20.190">
    <property type="entry name" value="Phosphatidylinositol (PI) phosphodiesterase"/>
    <property type="match status" value="1"/>
</dbReference>
<name>F0ENS1_ENTCA</name>
<dbReference type="Pfam" id="PF03009">
    <property type="entry name" value="GDPD"/>
    <property type="match status" value="1"/>
</dbReference>
<dbReference type="Pfam" id="PF10110">
    <property type="entry name" value="GPDPase_memb"/>
    <property type="match status" value="1"/>
</dbReference>
<sequence>MTTMNYLKNSLVNTWDFLKDSNAYFRDVLLMHGALLFLVIPILSASTKFVLKRGGLPYLSFDNIGSIFTDHPVVLLSLTLILLLILLAVFFEFTFLLLSVYFIKKKQPISLRQLLRMTILQLRKLRPMTFLFFLFYFLLILPIGGLSFNSDLLAKIKIPAFIMDFIFANRVLIIGAVLLVYVLLIYLGIRVIFALPEMILRDLPFRKAIKESLQVTKRRFFAIVGQFVFIGGSILLITTLGFTLLITLQAVIEVVTPDYALYSAVFIMTFLQFILLLNVILSTVAIFYIIVDFMDDEGFLPEIPSWFHQEPLNQRHFLGLKSSLFTLVTVLFGVGVSLYNMNYLTSAASIHPVTISHRGVSDGQGVQNSLEALRFTSEKYQPDYVEMDVQQTSDGHFIVYHDFSYRPLTGGKGKPEQLPLSYAESLTVSENNQTARIPTFDEYLALANQLDQKLLVEIKTQQKDTAALVDAFLDRYQEDLVANGHIMQSLSYTVVEELKDKAPELTSGYIMPFNVVGPPLTSADFLTMEYSTINRNFIASARTDGKEVFVWTPNDADTISRMRFYGVDGIITDQMGILNEELSLSEEDMTYSDKLLNFVIGVG</sequence>
<gene>
    <name evidence="3" type="ORF">HMPREF9087_3063</name>
</gene>
<dbReference type="EMBL" id="AEWT01000031">
    <property type="protein sequence ID" value="EGC67946.1"/>
    <property type="molecule type" value="Genomic_DNA"/>
</dbReference>
<feature type="transmembrane region" description="Helical" evidence="1">
    <location>
        <begin position="324"/>
        <end position="344"/>
    </location>
</feature>
<feature type="transmembrane region" description="Helical" evidence="1">
    <location>
        <begin position="220"/>
        <end position="248"/>
    </location>
</feature>
<dbReference type="GO" id="GO:0006629">
    <property type="term" value="P:lipid metabolic process"/>
    <property type="evidence" value="ECO:0007669"/>
    <property type="project" value="InterPro"/>
</dbReference>
<dbReference type="InterPro" id="IPR018476">
    <property type="entry name" value="GlyceroP-diester-Pdiesterase_M"/>
</dbReference>
<feature type="transmembrane region" description="Helical" evidence="1">
    <location>
        <begin position="125"/>
        <end position="147"/>
    </location>
</feature>
<evidence type="ECO:0000313" key="4">
    <source>
        <dbReference type="Proteomes" id="UP000004835"/>
    </source>
</evidence>
<reference evidence="3 4" key="1">
    <citation type="submission" date="2011-01" db="EMBL/GenBank/DDBJ databases">
        <authorList>
            <person name="Muzny D."/>
            <person name="Qin X."/>
            <person name="Deng J."/>
            <person name="Jiang H."/>
            <person name="Liu Y."/>
            <person name="Qu J."/>
            <person name="Song X.-Z."/>
            <person name="Zhang L."/>
            <person name="Thornton R."/>
            <person name="Coyle M."/>
            <person name="Francisco L."/>
            <person name="Jackson L."/>
            <person name="Javaid M."/>
            <person name="Korchina V."/>
            <person name="Kovar C."/>
            <person name="Mata R."/>
            <person name="Mathew T."/>
            <person name="Ngo R."/>
            <person name="Nguyen L."/>
            <person name="Nguyen N."/>
            <person name="Okwuonu G."/>
            <person name="Ongeri F."/>
            <person name="Pham C."/>
            <person name="Simmons D."/>
            <person name="Wilczek-Boney K."/>
            <person name="Hale W."/>
            <person name="Jakkamsetti A."/>
            <person name="Pham P."/>
            <person name="Ruth R."/>
            <person name="San Lucas F."/>
            <person name="Warren J."/>
            <person name="Zhang J."/>
            <person name="Zhao Z."/>
            <person name="Zhou C."/>
            <person name="Zhu D."/>
            <person name="Lee S."/>
            <person name="Bess C."/>
            <person name="Blankenburg K."/>
            <person name="Forbes L."/>
            <person name="Fu Q."/>
            <person name="Gubbala S."/>
            <person name="Hirani K."/>
            <person name="Jayaseelan J.C."/>
            <person name="Lara F."/>
            <person name="Munidasa M."/>
            <person name="Palculict T."/>
            <person name="Patil S."/>
            <person name="Pu L.-L."/>
            <person name="Saada N."/>
            <person name="Tang L."/>
            <person name="Weissenberger G."/>
            <person name="Zhu Y."/>
            <person name="Hemphill L."/>
            <person name="Shang Y."/>
            <person name="Youmans B."/>
            <person name="Ayvaz T."/>
            <person name="Ross M."/>
            <person name="Santibanez J."/>
            <person name="Aqrawi P."/>
            <person name="Gross S."/>
            <person name="Joshi V."/>
            <person name="Fowler G."/>
            <person name="Nazareth L."/>
            <person name="Reid J."/>
            <person name="Worley K."/>
            <person name="Petrosino J."/>
            <person name="Highlander S."/>
            <person name="Gibbs R."/>
        </authorList>
    </citation>
    <scope>NUCLEOTIDE SEQUENCE [LARGE SCALE GENOMIC DNA]</scope>
    <source>
        <strain evidence="3 4">ATCC 12755</strain>
    </source>
</reference>
<evidence type="ECO:0000313" key="3">
    <source>
        <dbReference type="EMBL" id="EGC67946.1"/>
    </source>
</evidence>
<feature type="transmembrane region" description="Helical" evidence="1">
    <location>
        <begin position="260"/>
        <end position="291"/>
    </location>
</feature>
<keyword evidence="1" id="KW-0472">Membrane</keyword>
<dbReference type="PROSITE" id="PS51704">
    <property type="entry name" value="GP_PDE"/>
    <property type="match status" value="1"/>
</dbReference>
<dbReference type="PANTHER" id="PTHR46211">
    <property type="entry name" value="GLYCEROPHOSPHORYL DIESTER PHOSPHODIESTERASE"/>
    <property type="match status" value="1"/>
</dbReference>
<dbReference type="PANTHER" id="PTHR46211:SF8">
    <property type="entry name" value="PHOSPHODIESTERASE"/>
    <property type="match status" value="1"/>
</dbReference>
<keyword evidence="1" id="KW-1133">Transmembrane helix</keyword>
<comment type="caution">
    <text evidence="3">The sequence shown here is derived from an EMBL/GenBank/DDBJ whole genome shotgun (WGS) entry which is preliminary data.</text>
</comment>
<organism evidence="3 4">
    <name type="scientific">Enterococcus casseliflavus ATCC 12755</name>
    <dbReference type="NCBI Taxonomy" id="888066"/>
    <lineage>
        <taxon>Bacteria</taxon>
        <taxon>Bacillati</taxon>
        <taxon>Bacillota</taxon>
        <taxon>Bacilli</taxon>
        <taxon>Lactobacillales</taxon>
        <taxon>Enterococcaceae</taxon>
        <taxon>Enterococcus</taxon>
    </lineage>
</organism>
<dbReference type="GO" id="GO:0008081">
    <property type="term" value="F:phosphoric diester hydrolase activity"/>
    <property type="evidence" value="ECO:0007669"/>
    <property type="project" value="InterPro"/>
</dbReference>
<keyword evidence="1" id="KW-0812">Transmembrane</keyword>
<feature type="transmembrane region" description="Helical" evidence="1">
    <location>
        <begin position="167"/>
        <end position="200"/>
    </location>
</feature>
<feature type="domain" description="GP-PDE" evidence="2">
    <location>
        <begin position="352"/>
        <end position="582"/>
    </location>
</feature>
<protein>
    <submittedName>
        <fullName evidence="3">Glycerophosphodiester phosphodiesterase family protein</fullName>
    </submittedName>
</protein>